<dbReference type="InterPro" id="IPR011051">
    <property type="entry name" value="RmlC_Cupin_sf"/>
</dbReference>
<dbReference type="InterPro" id="IPR014710">
    <property type="entry name" value="RmlC-like_jellyroll"/>
</dbReference>
<sequence length="188" mass="21332">MLNDKPWGPQQWVNPGQYGWNSYDWSHGGNSYYNSSSASEHSWSPFYRANKIEDYGPRPFVINIEEATKRNNNYRTALWTGNHLQVTLMCINVGEDIGLEVHPEVDQFLRIEEGEGLVQMGDKKEHLNFQEKVHDNDAILVPAGTWHNVINSGKKPLKLYTIYAPPNHPHGTVQATKAIAMAEEGAEK</sequence>
<proteinExistence type="predicted"/>
<organism evidence="2 3">
    <name type="scientific">Paenibacillus lutimineralis</name>
    <dbReference type="NCBI Taxonomy" id="2707005"/>
    <lineage>
        <taxon>Bacteria</taxon>
        <taxon>Bacillati</taxon>
        <taxon>Bacillota</taxon>
        <taxon>Bacilli</taxon>
        <taxon>Bacillales</taxon>
        <taxon>Paenibacillaceae</taxon>
        <taxon>Paenibacillus</taxon>
    </lineage>
</organism>
<gene>
    <name evidence="2" type="ORF">EI981_01425</name>
</gene>
<dbReference type="SUPFAM" id="SSF51182">
    <property type="entry name" value="RmlC-like cupins"/>
    <property type="match status" value="1"/>
</dbReference>
<accession>A0A3Q9I5Z1</accession>
<keyword evidence="3" id="KW-1185">Reference proteome</keyword>
<dbReference type="EMBL" id="CP034346">
    <property type="protein sequence ID" value="AZS13276.1"/>
    <property type="molecule type" value="Genomic_DNA"/>
</dbReference>
<dbReference type="InterPro" id="IPR052538">
    <property type="entry name" value="Flavonoid_dioxygenase-like"/>
</dbReference>
<dbReference type="Pfam" id="PF07883">
    <property type="entry name" value="Cupin_2"/>
    <property type="match status" value="1"/>
</dbReference>
<evidence type="ECO:0000313" key="2">
    <source>
        <dbReference type="EMBL" id="AZS13276.1"/>
    </source>
</evidence>
<protein>
    <submittedName>
        <fullName evidence="2">Cupin domain-containing protein</fullName>
    </submittedName>
</protein>
<dbReference type="AlphaFoldDB" id="A0A3Q9I5Z1"/>
<evidence type="ECO:0000313" key="3">
    <source>
        <dbReference type="Proteomes" id="UP000270678"/>
    </source>
</evidence>
<dbReference type="PANTHER" id="PTHR43346">
    <property type="entry name" value="LIGAND BINDING DOMAIN PROTEIN, PUTATIVE (AFU_ORTHOLOGUE AFUA_6G14370)-RELATED"/>
    <property type="match status" value="1"/>
</dbReference>
<dbReference type="Proteomes" id="UP000270678">
    <property type="component" value="Chromosome"/>
</dbReference>
<reference evidence="3" key="1">
    <citation type="submission" date="2018-12" db="EMBL/GenBank/DDBJ databases">
        <title>Complete genome sequence of Paenibacillus sp. MBLB1234.</title>
        <authorList>
            <person name="Nam Y.-D."/>
            <person name="Kang J."/>
            <person name="Chung W.-H."/>
            <person name="Park Y.S."/>
        </authorList>
    </citation>
    <scope>NUCLEOTIDE SEQUENCE [LARGE SCALE GENOMIC DNA]</scope>
    <source>
        <strain evidence="3">MBLB1234</strain>
    </source>
</reference>
<dbReference type="Gene3D" id="2.60.120.10">
    <property type="entry name" value="Jelly Rolls"/>
    <property type="match status" value="1"/>
</dbReference>
<dbReference type="OrthoDB" id="3231985at2"/>
<name>A0A3Q9I5Z1_9BACL</name>
<feature type="domain" description="Cupin type-2" evidence="1">
    <location>
        <begin position="88"/>
        <end position="163"/>
    </location>
</feature>
<dbReference type="InterPro" id="IPR013096">
    <property type="entry name" value="Cupin_2"/>
</dbReference>
<dbReference type="KEGG" id="plut:EI981_01425"/>
<dbReference type="PANTHER" id="PTHR43346:SF1">
    <property type="entry name" value="QUERCETIN 2,3-DIOXYGENASE-RELATED"/>
    <property type="match status" value="1"/>
</dbReference>
<evidence type="ECO:0000259" key="1">
    <source>
        <dbReference type="Pfam" id="PF07883"/>
    </source>
</evidence>
<dbReference type="CDD" id="cd02223">
    <property type="entry name" value="cupin_Bh2720-like"/>
    <property type="match status" value="1"/>
</dbReference>